<keyword evidence="1" id="KW-0812">Transmembrane</keyword>
<dbReference type="Proteomes" id="UP001385499">
    <property type="component" value="Unassembled WGS sequence"/>
</dbReference>
<accession>A0ABU8THE0</accession>
<dbReference type="RefSeq" id="WP_340272679.1">
    <property type="nucleotide sequence ID" value="NZ_JBAKIA010000001.1"/>
</dbReference>
<evidence type="ECO:0008006" key="4">
    <source>
        <dbReference type="Google" id="ProtNLM"/>
    </source>
</evidence>
<feature type="transmembrane region" description="Helical" evidence="1">
    <location>
        <begin position="59"/>
        <end position="77"/>
    </location>
</feature>
<keyword evidence="1" id="KW-1133">Transmembrane helix</keyword>
<proteinExistence type="predicted"/>
<keyword evidence="1" id="KW-0472">Membrane</keyword>
<evidence type="ECO:0000313" key="3">
    <source>
        <dbReference type="Proteomes" id="UP001385499"/>
    </source>
</evidence>
<reference evidence="2 3" key="1">
    <citation type="submission" date="2024-02" db="EMBL/GenBank/DDBJ databases">
        <title>Roseibium algae sp. nov., isolated from marine alga (Grateloupia sp.), showing potential in myo-inositol conversion.</title>
        <authorList>
            <person name="Wang Y."/>
        </authorList>
    </citation>
    <scope>NUCLEOTIDE SEQUENCE [LARGE SCALE GENOMIC DNA]</scope>
    <source>
        <strain evidence="2 3">H3510</strain>
    </source>
</reference>
<organism evidence="2 3">
    <name type="scientific">Roseibium algae</name>
    <dbReference type="NCBI Taxonomy" id="3123038"/>
    <lineage>
        <taxon>Bacteria</taxon>
        <taxon>Pseudomonadati</taxon>
        <taxon>Pseudomonadota</taxon>
        <taxon>Alphaproteobacteria</taxon>
        <taxon>Hyphomicrobiales</taxon>
        <taxon>Stappiaceae</taxon>
        <taxon>Roseibium</taxon>
    </lineage>
</organism>
<gene>
    <name evidence="2" type="ORF">V6575_03605</name>
</gene>
<evidence type="ECO:0000313" key="2">
    <source>
        <dbReference type="EMBL" id="MEJ8473161.1"/>
    </source>
</evidence>
<protein>
    <recommendedName>
        <fullName evidence="4">Stress-associated endoplasmic reticulum protein</fullName>
    </recommendedName>
</protein>
<dbReference type="EMBL" id="JBAKIA010000001">
    <property type="protein sequence ID" value="MEJ8473161.1"/>
    <property type="molecule type" value="Genomic_DNA"/>
</dbReference>
<comment type="caution">
    <text evidence="2">The sequence shown here is derived from an EMBL/GenBank/DDBJ whole genome shotgun (WGS) entry which is preliminary data.</text>
</comment>
<keyword evidence="3" id="KW-1185">Reference proteome</keyword>
<evidence type="ECO:0000256" key="1">
    <source>
        <dbReference type="SAM" id="Phobius"/>
    </source>
</evidence>
<sequence>MTRQTLNEERGARDAAELKRRFHKVSSRSKIGGRSRLFTGGGLRPVGPSHGKPMGIGKAIVVWLMIGLIAFAIGSFIR</sequence>
<name>A0ABU8THE0_9HYPH</name>